<proteinExistence type="predicted"/>
<evidence type="ECO:0000259" key="9">
    <source>
        <dbReference type="PROSITE" id="PS50157"/>
    </source>
</evidence>
<feature type="region of interest" description="Disordered" evidence="8">
    <location>
        <begin position="466"/>
        <end position="674"/>
    </location>
</feature>
<feature type="region of interest" description="Disordered" evidence="8">
    <location>
        <begin position="989"/>
        <end position="1034"/>
    </location>
</feature>
<dbReference type="Gene3D" id="3.30.160.60">
    <property type="entry name" value="Classic Zinc Finger"/>
    <property type="match status" value="3"/>
</dbReference>
<accession>A0A9Q0YFP2</accession>
<dbReference type="OrthoDB" id="6219366at2759"/>
<reference evidence="10" key="1">
    <citation type="submission" date="2021-10" db="EMBL/GenBank/DDBJ databases">
        <title>Tropical sea cucumber genome reveals ecological adaptation and Cuvierian tubules defense mechanism.</title>
        <authorList>
            <person name="Chen T."/>
        </authorList>
    </citation>
    <scope>NUCLEOTIDE SEQUENCE</scope>
    <source>
        <strain evidence="10">Nanhai2018</strain>
        <tissue evidence="10">Muscle</tissue>
    </source>
</reference>
<dbReference type="InterPro" id="IPR036236">
    <property type="entry name" value="Znf_C2H2_sf"/>
</dbReference>
<evidence type="ECO:0000256" key="6">
    <source>
        <dbReference type="ARBA" id="ARBA00023242"/>
    </source>
</evidence>
<feature type="compositionally biased region" description="Polar residues" evidence="8">
    <location>
        <begin position="343"/>
        <end position="353"/>
    </location>
</feature>
<comment type="caution">
    <text evidence="10">The sequence shown here is derived from an EMBL/GenBank/DDBJ whole genome shotgun (WGS) entry which is preliminary data.</text>
</comment>
<dbReference type="GO" id="GO:0005634">
    <property type="term" value="C:nucleus"/>
    <property type="evidence" value="ECO:0007669"/>
    <property type="project" value="UniProtKB-SubCell"/>
</dbReference>
<feature type="compositionally biased region" description="Low complexity" evidence="8">
    <location>
        <begin position="1017"/>
        <end position="1034"/>
    </location>
</feature>
<dbReference type="Pfam" id="PF00096">
    <property type="entry name" value="zf-C2H2"/>
    <property type="match status" value="2"/>
</dbReference>
<evidence type="ECO:0000256" key="8">
    <source>
        <dbReference type="SAM" id="MobiDB-lite"/>
    </source>
</evidence>
<dbReference type="PROSITE" id="PS50157">
    <property type="entry name" value="ZINC_FINGER_C2H2_2"/>
    <property type="match status" value="3"/>
</dbReference>
<feature type="compositionally biased region" description="Basic residues" evidence="8">
    <location>
        <begin position="581"/>
        <end position="591"/>
    </location>
</feature>
<dbReference type="GO" id="GO:0000978">
    <property type="term" value="F:RNA polymerase II cis-regulatory region sequence-specific DNA binding"/>
    <property type="evidence" value="ECO:0007669"/>
    <property type="project" value="TreeGrafter"/>
</dbReference>
<dbReference type="PROSITE" id="PS00028">
    <property type="entry name" value="ZINC_FINGER_C2H2_1"/>
    <property type="match status" value="3"/>
</dbReference>
<dbReference type="PANTHER" id="PTHR23226">
    <property type="entry name" value="ZINC FINGER AND SCAN DOMAIN-CONTAINING"/>
    <property type="match status" value="1"/>
</dbReference>
<evidence type="ECO:0000256" key="2">
    <source>
        <dbReference type="ARBA" id="ARBA00022723"/>
    </source>
</evidence>
<feature type="compositionally biased region" description="Polar residues" evidence="8">
    <location>
        <begin position="692"/>
        <end position="707"/>
    </location>
</feature>
<evidence type="ECO:0000256" key="4">
    <source>
        <dbReference type="ARBA" id="ARBA00022771"/>
    </source>
</evidence>
<comment type="subcellular location">
    <subcellularLocation>
        <location evidence="1">Nucleus</location>
    </subcellularLocation>
</comment>
<keyword evidence="6" id="KW-0539">Nucleus</keyword>
<keyword evidence="2" id="KW-0479">Metal-binding</keyword>
<evidence type="ECO:0000256" key="3">
    <source>
        <dbReference type="ARBA" id="ARBA00022737"/>
    </source>
</evidence>
<name>A0A9Q0YFP2_HOLLE</name>
<dbReference type="SUPFAM" id="SSF57667">
    <property type="entry name" value="beta-beta-alpha zinc fingers"/>
    <property type="match status" value="2"/>
</dbReference>
<feature type="region of interest" description="Disordered" evidence="8">
    <location>
        <begin position="692"/>
        <end position="777"/>
    </location>
</feature>
<dbReference type="Gene3D" id="3.30.1490.490">
    <property type="match status" value="1"/>
</dbReference>
<feature type="region of interest" description="Disordered" evidence="8">
    <location>
        <begin position="1"/>
        <end position="28"/>
    </location>
</feature>
<feature type="compositionally biased region" description="Polar residues" evidence="8">
    <location>
        <begin position="531"/>
        <end position="541"/>
    </location>
</feature>
<dbReference type="GO" id="GO:0008270">
    <property type="term" value="F:zinc ion binding"/>
    <property type="evidence" value="ECO:0007669"/>
    <property type="project" value="UniProtKB-KW"/>
</dbReference>
<evidence type="ECO:0000313" key="11">
    <source>
        <dbReference type="Proteomes" id="UP001152320"/>
    </source>
</evidence>
<keyword evidence="11" id="KW-1185">Reference proteome</keyword>
<dbReference type="GO" id="GO:0000981">
    <property type="term" value="F:DNA-binding transcription factor activity, RNA polymerase II-specific"/>
    <property type="evidence" value="ECO:0007669"/>
    <property type="project" value="TreeGrafter"/>
</dbReference>
<feature type="compositionally biased region" description="Basic and acidic residues" evidence="8">
    <location>
        <begin position="747"/>
        <end position="772"/>
    </location>
</feature>
<dbReference type="AlphaFoldDB" id="A0A9Q0YFP2"/>
<feature type="compositionally biased region" description="Basic and acidic residues" evidence="8">
    <location>
        <begin position="628"/>
        <end position="638"/>
    </location>
</feature>
<keyword evidence="5" id="KW-0862">Zinc</keyword>
<dbReference type="InterPro" id="IPR013087">
    <property type="entry name" value="Znf_C2H2_type"/>
</dbReference>
<dbReference type="SMART" id="SM00355">
    <property type="entry name" value="ZnF_C2H2"/>
    <property type="match status" value="6"/>
</dbReference>
<dbReference type="PANTHER" id="PTHR23226:SF416">
    <property type="entry name" value="FI01424P"/>
    <property type="match status" value="1"/>
</dbReference>
<feature type="compositionally biased region" description="Basic residues" evidence="8">
    <location>
        <begin position="542"/>
        <end position="551"/>
    </location>
</feature>
<evidence type="ECO:0000256" key="5">
    <source>
        <dbReference type="ARBA" id="ARBA00022833"/>
    </source>
</evidence>
<feature type="region of interest" description="Disordered" evidence="8">
    <location>
        <begin position="182"/>
        <end position="250"/>
    </location>
</feature>
<feature type="compositionally biased region" description="Basic residues" evidence="8">
    <location>
        <begin position="708"/>
        <end position="732"/>
    </location>
</feature>
<feature type="compositionally biased region" description="Basic and acidic residues" evidence="8">
    <location>
        <begin position="659"/>
        <end position="674"/>
    </location>
</feature>
<feature type="compositionally biased region" description="Polar residues" evidence="8">
    <location>
        <begin position="284"/>
        <end position="301"/>
    </location>
</feature>
<feature type="compositionally biased region" description="Basic residues" evidence="8">
    <location>
        <begin position="639"/>
        <end position="648"/>
    </location>
</feature>
<feature type="compositionally biased region" description="Basic residues" evidence="8">
    <location>
        <begin position="471"/>
        <end position="481"/>
    </location>
</feature>
<sequence length="1265" mass="140676">MEHHVAYLPPPGLPVSTEHNPNPQVSQNSSTSAIIHQNYAMYGHAIQQQSGYVIDAGKQTASHVRQDISHEGDRQNHGDLRHAYQSDFIGLAKVTESPYSPYGPTDLSKTYHRVVDPTRSNMDFSQVFPRHLPARTPNDLQMNLQKSGGNLRQTKSFTHHGIHPSSDLQIGMVNHREALEELQRGSPSLQVSDATKRVGDNQTIISTKDRGEHLGSASSFQAEETHDCNETSVENQQPPSQRGSAATTPWEQIVGVAANRREETGVNERSSHRELQVEFPGIGTNRQSSPANSECQQQTVHGSRLEQLAQEQTPANEEQNEVIGEKNVCDDADKTKCKDAVGINNNSNQSVTPQADEVRQEEEEADPSSQAVEAEVPKKNINLTVNENWEELMKECGFAESHSDFAEFLVNWYTATKEKELPCETLSISSGATGLHSTTSDPLPEMMSKEIQTDCSCSCTCHQPKEEQTRRATKKPKRISCQRRNSSQQVVIIAGVDESNSPPSRLPFEADSVSPKSRTKRRRTSLTSSKQEGPQTGAQSRTGRRTPRKRKLNETSLPYSPVPIYKTKSNESQTQLDRKGVHLPKAGKQKSKLSQSTSILSSEGDSSFESGVDADDRDSDEDFLPPCHRSDSEDDSKPLKFRLPKLRTRSTDNKNSSSVRDKKGKEYVMQHDNPRAPLKITFKQNRKLHINASQTKRAVSQTSSSANHARKPRKPAKPKKAVRAKRPSKAKARREESTEIEQAAADRFVKHDGEQDEKEVIDTGSKEGEGRGGGKNRVRNINRDVIKVSWAELVKQYQCKICQYDTPCITDMCLHLLDSHTMVIEELMQVFSKIDITISSQTASIFEFLTGKKYEEVVNEEESDQHKKLPPVSGILPSVLTTQETDSRVPPTSEIVMTALSQALPPVTNAMALLHGGPHSSVFGTLGSTGALSYISGLTHPTLGDVNHTTLHGGAAGYPTNFSRTQDGGTVAPSAMDSTVSLLNAAVTSQANTRSQASSETDVTSASTEGDNREKNMSNFNESSNMSSCQSDSTSSYQEKFRKSGVDVEELSKAIEVDQVVDVFEKWVKIRTQCPHCRRNIRVSKRSNMHRCKGSDSKPVYVLCDVCGNSYQKEYFSLHYNRLHLQSLVSCQICNKKFTASSLPKHLFKHTNPPAAFKCGTCTKSFRFRMDLERHELVHRVDKPYVCPTCGRGFTQKSNMQYHMRQHTGEQPYKCDNCMKSFTHNVSLKNHLKKHHGIDLWAMGYTGGGRPKKEQRVNPGAIEST</sequence>
<feature type="domain" description="C2H2-type" evidence="9">
    <location>
        <begin position="1213"/>
        <end position="1240"/>
    </location>
</feature>
<gene>
    <name evidence="10" type="ORF">HOLleu_41274</name>
</gene>
<protein>
    <recommendedName>
        <fullName evidence="9">C2H2-type domain-containing protein</fullName>
    </recommendedName>
</protein>
<evidence type="ECO:0000256" key="1">
    <source>
        <dbReference type="ARBA" id="ARBA00004123"/>
    </source>
</evidence>
<feature type="domain" description="C2H2-type" evidence="9">
    <location>
        <begin position="1185"/>
        <end position="1212"/>
    </location>
</feature>
<dbReference type="Proteomes" id="UP001152320">
    <property type="component" value="Chromosome 23"/>
</dbReference>
<feature type="compositionally biased region" description="Polar residues" evidence="8">
    <location>
        <begin position="989"/>
        <end position="1009"/>
    </location>
</feature>
<feature type="compositionally biased region" description="Acidic residues" evidence="8">
    <location>
        <begin position="612"/>
        <end position="623"/>
    </location>
</feature>
<feature type="region of interest" description="Disordered" evidence="8">
    <location>
        <begin position="262"/>
        <end position="303"/>
    </location>
</feature>
<feature type="compositionally biased region" description="Polar residues" evidence="8">
    <location>
        <begin position="230"/>
        <end position="250"/>
    </location>
</feature>
<evidence type="ECO:0000256" key="7">
    <source>
        <dbReference type="PROSITE-ProRule" id="PRU00042"/>
    </source>
</evidence>
<feature type="compositionally biased region" description="Low complexity" evidence="8">
    <location>
        <begin position="592"/>
        <end position="602"/>
    </location>
</feature>
<dbReference type="EMBL" id="JAIZAY010000023">
    <property type="protein sequence ID" value="KAJ8019619.1"/>
    <property type="molecule type" value="Genomic_DNA"/>
</dbReference>
<feature type="compositionally biased region" description="Polar residues" evidence="8">
    <location>
        <begin position="17"/>
        <end position="28"/>
    </location>
</feature>
<keyword evidence="3" id="KW-0677">Repeat</keyword>
<feature type="compositionally biased region" description="Basic and acidic residues" evidence="8">
    <location>
        <begin position="262"/>
        <end position="276"/>
    </location>
</feature>
<dbReference type="FunFam" id="3.30.160.60:FF:000478">
    <property type="entry name" value="Zinc finger protein 133"/>
    <property type="match status" value="1"/>
</dbReference>
<feature type="domain" description="C2H2-type" evidence="9">
    <location>
        <begin position="1157"/>
        <end position="1184"/>
    </location>
</feature>
<dbReference type="FunFam" id="3.30.160.60:FF:002343">
    <property type="entry name" value="Zinc finger protein 33A"/>
    <property type="match status" value="1"/>
</dbReference>
<organism evidence="10 11">
    <name type="scientific">Holothuria leucospilota</name>
    <name type="common">Black long sea cucumber</name>
    <name type="synonym">Mertensiothuria leucospilota</name>
    <dbReference type="NCBI Taxonomy" id="206669"/>
    <lineage>
        <taxon>Eukaryota</taxon>
        <taxon>Metazoa</taxon>
        <taxon>Echinodermata</taxon>
        <taxon>Eleutherozoa</taxon>
        <taxon>Echinozoa</taxon>
        <taxon>Holothuroidea</taxon>
        <taxon>Aspidochirotacea</taxon>
        <taxon>Aspidochirotida</taxon>
        <taxon>Holothuriidae</taxon>
        <taxon>Holothuria</taxon>
    </lineage>
</organism>
<feature type="region of interest" description="Disordered" evidence="8">
    <location>
        <begin position="340"/>
        <end position="373"/>
    </location>
</feature>
<evidence type="ECO:0000313" key="10">
    <source>
        <dbReference type="EMBL" id="KAJ8019619.1"/>
    </source>
</evidence>
<keyword evidence="4 7" id="KW-0863">Zinc-finger</keyword>